<gene>
    <name evidence="12 14" type="primary">murA</name>
    <name evidence="14" type="ORF">COY96_01005</name>
</gene>
<dbReference type="Gene3D" id="3.65.10.10">
    <property type="entry name" value="Enolpyruvate transferase domain"/>
    <property type="match status" value="2"/>
</dbReference>
<dbReference type="InterPro" id="IPR005750">
    <property type="entry name" value="UDP_GlcNAc_COvinyl_MurA"/>
</dbReference>
<dbReference type="Proteomes" id="UP000230363">
    <property type="component" value="Unassembled WGS sequence"/>
</dbReference>
<dbReference type="AlphaFoldDB" id="A0A2M7Q924"/>
<proteinExistence type="inferred from homology"/>
<dbReference type="CDD" id="cd01555">
    <property type="entry name" value="UdpNAET"/>
    <property type="match status" value="1"/>
</dbReference>
<dbReference type="HAMAP" id="MF_00111">
    <property type="entry name" value="MurA"/>
    <property type="match status" value="1"/>
</dbReference>
<dbReference type="GO" id="GO:0009252">
    <property type="term" value="P:peptidoglycan biosynthetic process"/>
    <property type="evidence" value="ECO:0007669"/>
    <property type="project" value="UniProtKB-UniRule"/>
</dbReference>
<dbReference type="InterPro" id="IPR050068">
    <property type="entry name" value="MurA_subfamily"/>
</dbReference>
<keyword evidence="8 12" id="KW-0131">Cell cycle</keyword>
<dbReference type="PANTHER" id="PTHR43783:SF1">
    <property type="entry name" value="UDP-N-ACETYLGLUCOSAMINE 1-CARBOXYVINYLTRANSFERASE"/>
    <property type="match status" value="1"/>
</dbReference>
<dbReference type="GO" id="GO:0008360">
    <property type="term" value="P:regulation of cell shape"/>
    <property type="evidence" value="ECO:0007669"/>
    <property type="project" value="UniProtKB-KW"/>
</dbReference>
<keyword evidence="6 12" id="KW-0133">Cell shape</keyword>
<dbReference type="GO" id="GO:0008760">
    <property type="term" value="F:UDP-N-acetylglucosamine 1-carboxyvinyltransferase activity"/>
    <property type="evidence" value="ECO:0007669"/>
    <property type="project" value="UniProtKB-UniRule"/>
</dbReference>
<evidence type="ECO:0000256" key="8">
    <source>
        <dbReference type="ARBA" id="ARBA00023306"/>
    </source>
</evidence>
<feature type="binding site" evidence="12">
    <location>
        <position position="304"/>
    </location>
    <ligand>
        <name>UDP-N-acetyl-alpha-D-glucosamine</name>
        <dbReference type="ChEBI" id="CHEBI:57705"/>
    </ligand>
</feature>
<keyword evidence="9 12" id="KW-0961">Cell wall biogenesis/degradation</keyword>
<evidence type="ECO:0000256" key="1">
    <source>
        <dbReference type="ARBA" id="ARBA00004496"/>
    </source>
</evidence>
<protein>
    <recommendedName>
        <fullName evidence="12">UDP-N-acetylglucosamine 1-carboxyvinyltransferase</fullName>
        <ecNumber evidence="12">2.5.1.7</ecNumber>
    </recommendedName>
    <alternativeName>
        <fullName evidence="12">Enoylpyruvate transferase</fullName>
    </alternativeName>
    <alternativeName>
        <fullName evidence="12">UDP-N-acetylglucosamine enolpyruvyl transferase</fullName>
        <shortName evidence="12">EPT</shortName>
    </alternativeName>
</protein>
<dbReference type="PANTHER" id="PTHR43783">
    <property type="entry name" value="UDP-N-ACETYLGLUCOSAMINE 1-CARBOXYVINYLTRANSFERASE"/>
    <property type="match status" value="1"/>
</dbReference>
<name>A0A2M7Q924_9BACT</name>
<dbReference type="NCBIfam" id="TIGR01072">
    <property type="entry name" value="murA"/>
    <property type="match status" value="1"/>
</dbReference>
<dbReference type="SUPFAM" id="SSF55205">
    <property type="entry name" value="EPT/RTPC-like"/>
    <property type="match status" value="1"/>
</dbReference>
<evidence type="ECO:0000256" key="10">
    <source>
        <dbReference type="ARBA" id="ARBA00038367"/>
    </source>
</evidence>
<comment type="caution">
    <text evidence="14">The sequence shown here is derived from an EMBL/GenBank/DDBJ whole genome shotgun (WGS) entry which is preliminary data.</text>
</comment>
<dbReference type="NCBIfam" id="NF006873">
    <property type="entry name" value="PRK09369.1"/>
    <property type="match status" value="1"/>
</dbReference>
<dbReference type="UniPathway" id="UPA00219"/>
<dbReference type="EC" id="2.5.1.7" evidence="12"/>
<keyword evidence="3 12" id="KW-0963">Cytoplasm</keyword>
<comment type="similarity">
    <text evidence="10 12">Belongs to the EPSP synthase family. MurA subfamily.</text>
</comment>
<evidence type="ECO:0000256" key="3">
    <source>
        <dbReference type="ARBA" id="ARBA00022490"/>
    </source>
</evidence>
<feature type="binding site" evidence="12">
    <location>
        <position position="90"/>
    </location>
    <ligand>
        <name>UDP-N-acetyl-alpha-D-glucosamine</name>
        <dbReference type="ChEBI" id="CHEBI:57705"/>
    </ligand>
</feature>
<reference evidence="15" key="1">
    <citation type="submission" date="2017-09" db="EMBL/GenBank/DDBJ databases">
        <title>Depth-based differentiation of microbial function through sediment-hosted aquifers and enrichment of novel symbionts in the deep terrestrial subsurface.</title>
        <authorList>
            <person name="Probst A.J."/>
            <person name="Ladd B."/>
            <person name="Jarett J.K."/>
            <person name="Geller-Mcgrath D.E."/>
            <person name="Sieber C.M.K."/>
            <person name="Emerson J.B."/>
            <person name="Anantharaman K."/>
            <person name="Thomas B.C."/>
            <person name="Malmstrom R."/>
            <person name="Stieglmeier M."/>
            <person name="Klingl A."/>
            <person name="Woyke T."/>
            <person name="Ryan C.M."/>
            <person name="Banfield J.F."/>
        </authorList>
    </citation>
    <scope>NUCLEOTIDE SEQUENCE [LARGE SCALE GENOMIC DNA]</scope>
</reference>
<evidence type="ECO:0000256" key="2">
    <source>
        <dbReference type="ARBA" id="ARBA00004752"/>
    </source>
</evidence>
<evidence type="ECO:0000256" key="9">
    <source>
        <dbReference type="ARBA" id="ARBA00023316"/>
    </source>
</evidence>
<sequence length="431" mass="46863">MRFIVQGNKKLDGEIEVRGSKNAATKALIASLLTDEECILENFPQIGDAEITFDLCRAFGSEIKKDGPIVSIKTPSIKSATALALSRKNRISILALGPLLAREGRAEVPILGGDKIGNRPVDIHLNALKSLGAEIEVSENSFIASVPHGLRGAKVHLRYPSVGATENTILAAILAKGKTTIKNAAIEPEIIDLIKMLQNMGAIIGLGADRVIYIEGVEKMKGVKHKILADRNEAASFACLAAAAKGNKIKIKGAIHEHLITFLNALRRVGGEYRVEDDGIVFWRNNGLSAIELETDTHPGFMTDWQQPFTVLLTQAEGVSIIHETVYENRFGYIEDLNFMGANIKVFSKCLGELNCRFNGEEHPHSAVISGSTPLKGKNLKVPDLRAGMAHLIAALIAEGESIIDGIEEIDRGYERVDERLNKLGAEIKRI</sequence>
<evidence type="ECO:0000256" key="5">
    <source>
        <dbReference type="ARBA" id="ARBA00022679"/>
    </source>
</evidence>
<feature type="binding site" evidence="12">
    <location>
        <begin position="21"/>
        <end position="22"/>
    </location>
    <ligand>
        <name>phosphoenolpyruvate</name>
        <dbReference type="ChEBI" id="CHEBI:58702"/>
    </ligand>
</feature>
<organism evidence="14 15">
    <name type="scientific">Candidatus Wolfebacteria bacterium CG_4_10_14_0_8_um_filter_37_11</name>
    <dbReference type="NCBI Taxonomy" id="1975062"/>
    <lineage>
        <taxon>Bacteria</taxon>
        <taxon>Candidatus Wolfeibacteriota</taxon>
    </lineage>
</organism>
<dbReference type="Pfam" id="PF00275">
    <property type="entry name" value="EPSP_synthase"/>
    <property type="match status" value="1"/>
</dbReference>
<comment type="caution">
    <text evidence="12">Lacks conserved residue(s) required for the propagation of feature annotation.</text>
</comment>
<accession>A0A2M7Q924</accession>
<comment type="function">
    <text evidence="12">Cell wall formation. Adds enolpyruvyl to UDP-N-acetylglucosamine.</text>
</comment>
<evidence type="ECO:0000256" key="11">
    <source>
        <dbReference type="ARBA" id="ARBA00047527"/>
    </source>
</evidence>
<evidence type="ECO:0000256" key="12">
    <source>
        <dbReference type="HAMAP-Rule" id="MF_00111"/>
    </source>
</evidence>
<keyword evidence="5 12" id="KW-0808">Transferase</keyword>
<evidence type="ECO:0000256" key="7">
    <source>
        <dbReference type="ARBA" id="ARBA00022984"/>
    </source>
</evidence>
<comment type="subcellular location">
    <subcellularLocation>
        <location evidence="1 12">Cytoplasm</location>
    </subcellularLocation>
</comment>
<dbReference type="GO" id="GO:0005737">
    <property type="term" value="C:cytoplasm"/>
    <property type="evidence" value="ECO:0007669"/>
    <property type="project" value="UniProtKB-SubCell"/>
</dbReference>
<dbReference type="InterPro" id="IPR036968">
    <property type="entry name" value="Enolpyruvate_Tfrase_sf"/>
</dbReference>
<comment type="pathway">
    <text evidence="2 12">Cell wall biogenesis; peptidoglycan biosynthesis.</text>
</comment>
<evidence type="ECO:0000256" key="4">
    <source>
        <dbReference type="ARBA" id="ARBA00022618"/>
    </source>
</evidence>
<comment type="catalytic activity">
    <reaction evidence="11 12">
        <text>phosphoenolpyruvate + UDP-N-acetyl-alpha-D-glucosamine = UDP-N-acetyl-3-O-(1-carboxyvinyl)-alpha-D-glucosamine + phosphate</text>
        <dbReference type="Rhea" id="RHEA:18681"/>
        <dbReference type="ChEBI" id="CHEBI:43474"/>
        <dbReference type="ChEBI" id="CHEBI:57705"/>
        <dbReference type="ChEBI" id="CHEBI:58702"/>
        <dbReference type="ChEBI" id="CHEBI:68483"/>
        <dbReference type="EC" id="2.5.1.7"/>
    </reaction>
</comment>
<evidence type="ECO:0000313" key="15">
    <source>
        <dbReference type="Proteomes" id="UP000230363"/>
    </source>
</evidence>
<dbReference type="GO" id="GO:0019277">
    <property type="term" value="P:UDP-N-acetylgalactosamine biosynthetic process"/>
    <property type="evidence" value="ECO:0007669"/>
    <property type="project" value="InterPro"/>
</dbReference>
<evidence type="ECO:0000313" key="14">
    <source>
        <dbReference type="EMBL" id="PIY59580.1"/>
    </source>
</evidence>
<dbReference type="EMBL" id="PFKZ01000037">
    <property type="protein sequence ID" value="PIY59580.1"/>
    <property type="molecule type" value="Genomic_DNA"/>
</dbReference>
<dbReference type="InterPro" id="IPR013792">
    <property type="entry name" value="RNA3'P_cycl/enolpyr_Trfase_a/b"/>
</dbReference>
<keyword evidence="4 12" id="KW-0132">Cell division</keyword>
<feature type="active site" description="Proton donor" evidence="12">
    <location>
        <position position="114"/>
    </location>
</feature>
<feature type="domain" description="Enolpyruvate transferase" evidence="13">
    <location>
        <begin position="5"/>
        <end position="420"/>
    </location>
</feature>
<evidence type="ECO:0000259" key="13">
    <source>
        <dbReference type="Pfam" id="PF00275"/>
    </source>
</evidence>
<keyword evidence="7 12" id="KW-0573">Peptidoglycan synthesis</keyword>
<feature type="binding site" evidence="12">
    <location>
        <position position="326"/>
    </location>
    <ligand>
        <name>UDP-N-acetyl-alpha-D-glucosamine</name>
        <dbReference type="ChEBI" id="CHEBI:57705"/>
    </ligand>
</feature>
<dbReference type="GO" id="GO:0071555">
    <property type="term" value="P:cell wall organization"/>
    <property type="evidence" value="ECO:0007669"/>
    <property type="project" value="UniProtKB-KW"/>
</dbReference>
<dbReference type="GO" id="GO:0051301">
    <property type="term" value="P:cell division"/>
    <property type="evidence" value="ECO:0007669"/>
    <property type="project" value="UniProtKB-KW"/>
</dbReference>
<evidence type="ECO:0000256" key="6">
    <source>
        <dbReference type="ARBA" id="ARBA00022960"/>
    </source>
</evidence>
<dbReference type="InterPro" id="IPR001986">
    <property type="entry name" value="Enolpyruvate_Tfrase_dom"/>
</dbReference>